<organism evidence="1 2">
    <name type="scientific">Trachipleistophora hominis</name>
    <name type="common">Microsporidian parasite</name>
    <dbReference type="NCBI Taxonomy" id="72359"/>
    <lineage>
        <taxon>Eukaryota</taxon>
        <taxon>Fungi</taxon>
        <taxon>Fungi incertae sedis</taxon>
        <taxon>Microsporidia</taxon>
        <taxon>Pleistophoridae</taxon>
        <taxon>Trachipleistophora</taxon>
    </lineage>
</organism>
<dbReference type="Pfam" id="PF05625">
    <property type="entry name" value="PAXNEB"/>
    <property type="match status" value="1"/>
</dbReference>
<dbReference type="InterPro" id="IPR027417">
    <property type="entry name" value="P-loop_NTPase"/>
</dbReference>
<proteinExistence type="predicted"/>
<accession>L7JV33</accession>
<dbReference type="InterPro" id="IPR008728">
    <property type="entry name" value="Elongator_complex_protein_4"/>
</dbReference>
<reference evidence="1 2" key="1">
    <citation type="journal article" date="2012" name="PLoS Pathog.">
        <title>The genome of the obligate intracellular parasite Trachipleistophora hominis: new insights into microsporidian genome dynamics and reductive evolution.</title>
        <authorList>
            <person name="Heinz E."/>
            <person name="Williams T.A."/>
            <person name="Nakjang S."/>
            <person name="Noel C.J."/>
            <person name="Swan D.C."/>
            <person name="Goldberg A.V."/>
            <person name="Harris S.R."/>
            <person name="Weinmaier T."/>
            <person name="Markert S."/>
            <person name="Becher D."/>
            <person name="Bernhardt J."/>
            <person name="Dagan T."/>
            <person name="Hacker C."/>
            <person name="Lucocq J.M."/>
            <person name="Schweder T."/>
            <person name="Rattei T."/>
            <person name="Hall N."/>
            <person name="Hirt R.P."/>
            <person name="Embley T.M."/>
        </authorList>
    </citation>
    <scope>NUCLEOTIDE SEQUENCE [LARGE SCALE GENOMIC DNA]</scope>
</reference>
<dbReference type="GO" id="GO:0002098">
    <property type="term" value="P:tRNA wobble uridine modification"/>
    <property type="evidence" value="ECO:0007669"/>
    <property type="project" value="InterPro"/>
</dbReference>
<dbReference type="AlphaFoldDB" id="L7JV33"/>
<dbReference type="Gene3D" id="3.40.50.300">
    <property type="entry name" value="P-loop containing nucleotide triphosphate hydrolases"/>
    <property type="match status" value="1"/>
</dbReference>
<protein>
    <submittedName>
        <fullName evidence="1">Putative Elongator complex protein 4 protein</fullName>
    </submittedName>
</protein>
<dbReference type="EMBL" id="JH993974">
    <property type="protein sequence ID" value="ELQ75274.1"/>
    <property type="molecule type" value="Genomic_DNA"/>
</dbReference>
<dbReference type="VEuPathDB" id="MicrosporidiaDB:THOM_1771"/>
<evidence type="ECO:0000313" key="2">
    <source>
        <dbReference type="Proteomes" id="UP000011185"/>
    </source>
</evidence>
<dbReference type="OMA" id="PMEIAWR"/>
<dbReference type="Proteomes" id="UP000011185">
    <property type="component" value="Unassembled WGS sequence"/>
</dbReference>
<dbReference type="UniPathway" id="UPA00988"/>
<sequence length="240" mass="27304">MRRPLGIGSTYKTNYLGIPLLDNTLSIEPGTSILIEHDPDTNNHHIFEKLFVAQSIADGKKVTVRSFPFCIPATVSRTEEQKYRPMEIAWRYAQRSRPETTEFDFLESCTNMQNVKFGDTIEIAERTCISGLCAPHDNLGCKELFEIKKKVICEHSVLLATCPTYICDVNVGLYFDIVLSLESNYAKENGYHGLLRIKKFTRKPDNLLYGYNISRYGVIMEQFSLAPDDEAPRLGCDVVF</sequence>
<evidence type="ECO:0000313" key="1">
    <source>
        <dbReference type="EMBL" id="ELQ75274.1"/>
    </source>
</evidence>
<dbReference type="OrthoDB" id="2189612at2759"/>
<keyword evidence="2" id="KW-1185">Reference proteome</keyword>
<dbReference type="GO" id="GO:0033588">
    <property type="term" value="C:elongator holoenzyme complex"/>
    <property type="evidence" value="ECO:0007669"/>
    <property type="project" value="InterPro"/>
</dbReference>
<gene>
    <name evidence="1" type="ORF">THOM_1771</name>
</gene>
<name>L7JV33_TRAHO</name>
<dbReference type="STRING" id="72359.L7JV33"/>
<dbReference type="InParanoid" id="L7JV33"/>
<dbReference type="HOGENOM" id="CLU_1157086_0_0_1"/>